<keyword evidence="3" id="KW-1185">Reference proteome</keyword>
<dbReference type="PANTHER" id="PTHR33336:SF3">
    <property type="entry name" value="ABM DOMAIN-CONTAINING PROTEIN"/>
    <property type="match status" value="1"/>
</dbReference>
<dbReference type="InterPro" id="IPR007138">
    <property type="entry name" value="ABM_dom"/>
</dbReference>
<protein>
    <submittedName>
        <fullName evidence="2">Antibiotic biosynthesis monooxygenase</fullName>
    </submittedName>
</protein>
<accession>A0A6N9Q7I6</accession>
<dbReference type="GO" id="GO:0004497">
    <property type="term" value="F:monooxygenase activity"/>
    <property type="evidence" value="ECO:0007669"/>
    <property type="project" value="UniProtKB-KW"/>
</dbReference>
<comment type="caution">
    <text evidence="2">The sequence shown here is derived from an EMBL/GenBank/DDBJ whole genome shotgun (WGS) entry which is preliminary data.</text>
</comment>
<reference evidence="2 3" key="1">
    <citation type="submission" date="2019-01" db="EMBL/GenBank/DDBJ databases">
        <title>Chengkuizengella sp. nov., isolated from deep-sea sediment of East Pacific Ocean.</title>
        <authorList>
            <person name="Yang J."/>
            <person name="Lai Q."/>
            <person name="Shao Z."/>
        </authorList>
    </citation>
    <scope>NUCLEOTIDE SEQUENCE [LARGE SCALE GENOMIC DNA]</scope>
    <source>
        <strain evidence="2 3">YPA3-1-1</strain>
    </source>
</reference>
<organism evidence="2 3">
    <name type="scientific">Chengkuizengella marina</name>
    <dbReference type="NCBI Taxonomy" id="2507566"/>
    <lineage>
        <taxon>Bacteria</taxon>
        <taxon>Bacillati</taxon>
        <taxon>Bacillota</taxon>
        <taxon>Bacilli</taxon>
        <taxon>Bacillales</taxon>
        <taxon>Paenibacillaceae</taxon>
        <taxon>Chengkuizengella</taxon>
    </lineage>
</organism>
<dbReference type="AlphaFoldDB" id="A0A6N9Q7I6"/>
<dbReference type="Pfam" id="PF03992">
    <property type="entry name" value="ABM"/>
    <property type="match status" value="1"/>
</dbReference>
<dbReference type="PANTHER" id="PTHR33336">
    <property type="entry name" value="QUINOL MONOOXYGENASE YGIN-RELATED"/>
    <property type="match status" value="1"/>
</dbReference>
<keyword evidence="2" id="KW-0503">Monooxygenase</keyword>
<feature type="domain" description="ABM" evidence="1">
    <location>
        <begin position="2"/>
        <end position="91"/>
    </location>
</feature>
<dbReference type="InterPro" id="IPR050744">
    <property type="entry name" value="AI-2_Isomerase_LsrG"/>
</dbReference>
<keyword evidence="2" id="KW-0560">Oxidoreductase</keyword>
<dbReference type="EMBL" id="SIJB01000043">
    <property type="protein sequence ID" value="NBI30865.1"/>
    <property type="molecule type" value="Genomic_DNA"/>
</dbReference>
<evidence type="ECO:0000259" key="1">
    <source>
        <dbReference type="PROSITE" id="PS51725"/>
    </source>
</evidence>
<dbReference type="RefSeq" id="WP_160647674.1">
    <property type="nucleotide sequence ID" value="NZ_SIJB01000043.1"/>
</dbReference>
<dbReference type="Gene3D" id="3.30.70.100">
    <property type="match status" value="1"/>
</dbReference>
<evidence type="ECO:0000313" key="3">
    <source>
        <dbReference type="Proteomes" id="UP000448943"/>
    </source>
</evidence>
<evidence type="ECO:0000313" key="2">
    <source>
        <dbReference type="EMBL" id="NBI30865.1"/>
    </source>
</evidence>
<proteinExistence type="predicted"/>
<gene>
    <name evidence="2" type="ORF">ERL59_18095</name>
</gene>
<sequence>MIMIHAIIHVYREKEQAFLKEVQSLIKDSRAESGNISYQLLKDTEKENVYMMVEEWKDFDAVQSHNSSKHFISFVGKSNEYLKSPLDVKVYDANLIKK</sequence>
<dbReference type="PROSITE" id="PS51725">
    <property type="entry name" value="ABM"/>
    <property type="match status" value="1"/>
</dbReference>
<dbReference type="InterPro" id="IPR011008">
    <property type="entry name" value="Dimeric_a/b-barrel"/>
</dbReference>
<dbReference type="Proteomes" id="UP000448943">
    <property type="component" value="Unassembled WGS sequence"/>
</dbReference>
<dbReference type="OrthoDB" id="287932at2"/>
<dbReference type="SUPFAM" id="SSF54909">
    <property type="entry name" value="Dimeric alpha+beta barrel"/>
    <property type="match status" value="1"/>
</dbReference>
<name>A0A6N9Q7I6_9BACL</name>